<dbReference type="AlphaFoldDB" id="A0AAE3ZRQ2"/>
<proteinExistence type="predicted"/>
<reference evidence="1 2" key="1">
    <citation type="submission" date="2023-07" db="EMBL/GenBank/DDBJ databases">
        <title>Sequencing the genomes of 1000 actinobacteria strains.</title>
        <authorList>
            <person name="Klenk H.-P."/>
        </authorList>
    </citation>
    <scope>NUCLEOTIDE SEQUENCE [LARGE SCALE GENOMIC DNA]</scope>
    <source>
        <strain evidence="1 2">DSM 44711</strain>
    </source>
</reference>
<evidence type="ECO:0000313" key="1">
    <source>
        <dbReference type="EMBL" id="MDR7324697.1"/>
    </source>
</evidence>
<protein>
    <submittedName>
        <fullName evidence="1">Uncharacterized protein</fullName>
    </submittedName>
</protein>
<keyword evidence="2" id="KW-1185">Reference proteome</keyword>
<dbReference type="EMBL" id="JAVDYC010000001">
    <property type="protein sequence ID" value="MDR7324697.1"/>
    <property type="molecule type" value="Genomic_DNA"/>
</dbReference>
<dbReference type="Proteomes" id="UP001183629">
    <property type="component" value="Unassembled WGS sequence"/>
</dbReference>
<evidence type="ECO:0000313" key="2">
    <source>
        <dbReference type="Proteomes" id="UP001183629"/>
    </source>
</evidence>
<gene>
    <name evidence="1" type="ORF">J2S44_004947</name>
</gene>
<accession>A0AAE3ZRQ2</accession>
<sequence length="38" mass="3819">MHVSKKTIVVAAVAVLLLVGAAVLYAGRLGWLLGGVDG</sequence>
<name>A0AAE3ZRQ2_9ACTN</name>
<organism evidence="1 2">
    <name type="scientific">Catenuloplanes niger</name>
    <dbReference type="NCBI Taxonomy" id="587534"/>
    <lineage>
        <taxon>Bacteria</taxon>
        <taxon>Bacillati</taxon>
        <taxon>Actinomycetota</taxon>
        <taxon>Actinomycetes</taxon>
        <taxon>Micromonosporales</taxon>
        <taxon>Micromonosporaceae</taxon>
        <taxon>Catenuloplanes</taxon>
    </lineage>
</organism>
<comment type="caution">
    <text evidence="1">The sequence shown here is derived from an EMBL/GenBank/DDBJ whole genome shotgun (WGS) entry which is preliminary data.</text>
</comment>